<evidence type="ECO:0000313" key="4">
    <source>
        <dbReference type="Proteomes" id="UP000463700"/>
    </source>
</evidence>
<keyword evidence="2" id="KW-1133">Transmembrane helix</keyword>
<feature type="compositionally biased region" description="Polar residues" evidence="1">
    <location>
        <begin position="141"/>
        <end position="151"/>
    </location>
</feature>
<dbReference type="Proteomes" id="UP000463700">
    <property type="component" value="Unassembled WGS sequence"/>
</dbReference>
<feature type="region of interest" description="Disordered" evidence="1">
    <location>
        <begin position="119"/>
        <end position="247"/>
    </location>
</feature>
<feature type="region of interest" description="Disordered" evidence="1">
    <location>
        <begin position="52"/>
        <end position="84"/>
    </location>
</feature>
<proteinExistence type="predicted"/>
<keyword evidence="2" id="KW-0472">Membrane</keyword>
<feature type="compositionally biased region" description="Basic and acidic residues" evidence="1">
    <location>
        <begin position="165"/>
        <end position="174"/>
    </location>
</feature>
<reference evidence="3 4" key="1">
    <citation type="journal article" date="2020" name="Int. J. Syst. Evol. Microbiol.">
        <title>Paraburkholderia madseniana sp. nov., a phenolic acid-degrading bacterium isolated from acidic forest soil.</title>
        <authorList>
            <person name="Wilhelm R.C."/>
            <person name="Murphy S.J.L."/>
            <person name="Feriancek N.M."/>
            <person name="Karasz D.C."/>
            <person name="DeRito C.M."/>
            <person name="Newman J.D."/>
            <person name="Buckley D.H."/>
        </authorList>
    </citation>
    <scope>NUCLEOTIDE SEQUENCE [LARGE SCALE GENOMIC DNA]</scope>
    <source>
        <strain evidence="3 4">RP11</strain>
    </source>
</reference>
<evidence type="ECO:0000256" key="1">
    <source>
        <dbReference type="SAM" id="MobiDB-lite"/>
    </source>
</evidence>
<name>A0A6N6W8U6_9BURK</name>
<feature type="compositionally biased region" description="Polar residues" evidence="1">
    <location>
        <begin position="207"/>
        <end position="222"/>
    </location>
</feature>
<gene>
    <name evidence="3" type="ORF">FSO04_26110</name>
</gene>
<sequence length="247" mass="25359">MVGSRRLQEPSVSMMNTRKILMIIGGLLLVAAGTTYLMLLQADRRSMAEVTAAMHESAHPPVVDSRAGDQVTEGSIDQSKPSGAITKSTAIAQEPVVPAPASAPALAVAPAPMTAAPASSPAAAQVTGQPKPEAQPKQAPSTAVASVNVQDSGAPKVVPAHRAQRGRDGLDHRAITTQGATPETDELVRESAKLDPSLPPPDMSAARVTTDQRSSKPGTGSNPVAAAMTDQLVKESAKLDPSLPPPK</sequence>
<evidence type="ECO:0008006" key="5">
    <source>
        <dbReference type="Google" id="ProtNLM"/>
    </source>
</evidence>
<keyword evidence="2" id="KW-0812">Transmembrane</keyword>
<feature type="compositionally biased region" description="Polar residues" evidence="1">
    <location>
        <begin position="72"/>
        <end position="84"/>
    </location>
</feature>
<organism evidence="3 4">
    <name type="scientific">Paraburkholderia madseniana</name>
    <dbReference type="NCBI Taxonomy" id="2599607"/>
    <lineage>
        <taxon>Bacteria</taxon>
        <taxon>Pseudomonadati</taxon>
        <taxon>Pseudomonadota</taxon>
        <taxon>Betaproteobacteria</taxon>
        <taxon>Burkholderiales</taxon>
        <taxon>Burkholderiaceae</taxon>
        <taxon>Paraburkholderia</taxon>
    </lineage>
</organism>
<evidence type="ECO:0000256" key="2">
    <source>
        <dbReference type="SAM" id="Phobius"/>
    </source>
</evidence>
<feature type="compositionally biased region" description="Low complexity" evidence="1">
    <location>
        <begin position="119"/>
        <end position="140"/>
    </location>
</feature>
<accession>A0A6N6W8U6</accession>
<evidence type="ECO:0000313" key="3">
    <source>
        <dbReference type="EMBL" id="KAE8757052.1"/>
    </source>
</evidence>
<comment type="caution">
    <text evidence="3">The sequence shown here is derived from an EMBL/GenBank/DDBJ whole genome shotgun (WGS) entry which is preliminary data.</text>
</comment>
<dbReference type="OrthoDB" id="9003831at2"/>
<protein>
    <recommendedName>
        <fullName evidence="5">Extensin</fullName>
    </recommendedName>
</protein>
<dbReference type="EMBL" id="VOSW01000053">
    <property type="protein sequence ID" value="KAE8757052.1"/>
    <property type="molecule type" value="Genomic_DNA"/>
</dbReference>
<feature type="transmembrane region" description="Helical" evidence="2">
    <location>
        <begin position="20"/>
        <end position="39"/>
    </location>
</feature>
<dbReference type="AlphaFoldDB" id="A0A6N6W8U6"/>